<dbReference type="Proteomes" id="UP001283366">
    <property type="component" value="Unassembled WGS sequence"/>
</dbReference>
<evidence type="ECO:0000256" key="3">
    <source>
        <dbReference type="RuleBase" id="RU361153"/>
    </source>
</evidence>
<dbReference type="AlphaFoldDB" id="A0A1Y6IX64"/>
<evidence type="ECO:0000259" key="5">
    <source>
        <dbReference type="Pfam" id="PF00150"/>
    </source>
</evidence>
<reference evidence="7 8" key="1">
    <citation type="submission" date="2017-05" db="EMBL/GenBank/DDBJ databases">
        <authorList>
            <person name="Song R."/>
            <person name="Chenine A.L."/>
            <person name="Ruprecht R.M."/>
        </authorList>
    </citation>
    <scope>NUCLEOTIDE SEQUENCE [LARGE SCALE GENOMIC DNA]</scope>
    <source>
        <strain evidence="7 8">CECT 7927</strain>
    </source>
</reference>
<evidence type="ECO:0000256" key="4">
    <source>
        <dbReference type="SAM" id="SignalP"/>
    </source>
</evidence>
<feature type="domain" description="Glycoside hydrolase family 5" evidence="5">
    <location>
        <begin position="33"/>
        <end position="279"/>
    </location>
</feature>
<dbReference type="EMBL" id="FXXI01000009">
    <property type="protein sequence ID" value="SMS02247.1"/>
    <property type="molecule type" value="Genomic_DNA"/>
</dbReference>
<dbReference type="SUPFAM" id="SSF51445">
    <property type="entry name" value="(Trans)glycosidases"/>
    <property type="match status" value="1"/>
</dbReference>
<evidence type="ECO:0000313" key="6">
    <source>
        <dbReference type="EMBL" id="MDW6002755.1"/>
    </source>
</evidence>
<dbReference type="PROSITE" id="PS00659">
    <property type="entry name" value="GLYCOSYL_HYDROL_F5"/>
    <property type="match status" value="1"/>
</dbReference>
<feature type="chain" id="PRO_5012825505" evidence="4">
    <location>
        <begin position="22"/>
        <end position="327"/>
    </location>
</feature>
<dbReference type="InterPro" id="IPR018087">
    <property type="entry name" value="Glyco_hydro_5_CS"/>
</dbReference>
<evidence type="ECO:0000313" key="9">
    <source>
        <dbReference type="Proteomes" id="UP001283366"/>
    </source>
</evidence>
<feature type="signal peptide" evidence="4">
    <location>
        <begin position="1"/>
        <end position="21"/>
    </location>
</feature>
<dbReference type="PANTHER" id="PTHR34142">
    <property type="entry name" value="ENDO-BETA-1,4-GLUCANASE A"/>
    <property type="match status" value="1"/>
</dbReference>
<accession>A0A1Y6IX64</accession>
<dbReference type="Pfam" id="PF00150">
    <property type="entry name" value="Cellulase"/>
    <property type="match status" value="1"/>
</dbReference>
<protein>
    <submittedName>
        <fullName evidence="6">Glycoside hydrolase family 5 protein</fullName>
    </submittedName>
    <submittedName>
        <fullName evidence="7">Mannan endo-1,4-beta-mannosidase</fullName>
        <ecNumber evidence="7">3.2.1.78</ecNumber>
    </submittedName>
</protein>
<name>A0A1Y6IX64_9VIBR</name>
<dbReference type="GO" id="GO:0009251">
    <property type="term" value="P:glucan catabolic process"/>
    <property type="evidence" value="ECO:0007669"/>
    <property type="project" value="TreeGrafter"/>
</dbReference>
<gene>
    <name evidence="7" type="primary">manA_3</name>
    <name evidence="6" type="ORF">SBX37_07780</name>
    <name evidence="7" type="ORF">VIM7927_03566</name>
</gene>
<dbReference type="EC" id="3.2.1.78" evidence="7"/>
<comment type="similarity">
    <text evidence="3">Belongs to the glycosyl hydrolase 5 (cellulase A) family.</text>
</comment>
<evidence type="ECO:0000256" key="1">
    <source>
        <dbReference type="ARBA" id="ARBA00022801"/>
    </source>
</evidence>
<dbReference type="GO" id="GO:0016985">
    <property type="term" value="F:mannan endo-1,4-beta-mannosidase activity"/>
    <property type="evidence" value="ECO:0007669"/>
    <property type="project" value="UniProtKB-EC"/>
</dbReference>
<reference evidence="6 9" key="2">
    <citation type="submission" date="2023-11" db="EMBL/GenBank/DDBJ databases">
        <title>Plant-associative lifestyle of Vibrio porteresiae and its evolutionary dynamics.</title>
        <authorList>
            <person name="Rameshkumar N."/>
            <person name="Kirti K."/>
        </authorList>
    </citation>
    <scope>NUCLEOTIDE SEQUENCE [LARGE SCALE GENOMIC DNA]</scope>
    <source>
        <strain evidence="6 9">MSSRF38</strain>
    </source>
</reference>
<organism evidence="7 8">
    <name type="scientific">Vibrio mangrovi</name>
    <dbReference type="NCBI Taxonomy" id="474394"/>
    <lineage>
        <taxon>Bacteria</taxon>
        <taxon>Pseudomonadati</taxon>
        <taxon>Pseudomonadota</taxon>
        <taxon>Gammaproteobacteria</taxon>
        <taxon>Vibrionales</taxon>
        <taxon>Vibrionaceae</taxon>
        <taxon>Vibrio</taxon>
    </lineage>
</organism>
<keyword evidence="4" id="KW-0732">Signal</keyword>
<evidence type="ECO:0000313" key="7">
    <source>
        <dbReference type="EMBL" id="SMS02247.1"/>
    </source>
</evidence>
<dbReference type="EMBL" id="JAWRCO010000001">
    <property type="protein sequence ID" value="MDW6002755.1"/>
    <property type="molecule type" value="Genomic_DNA"/>
</dbReference>
<evidence type="ECO:0000313" key="8">
    <source>
        <dbReference type="Proteomes" id="UP000196125"/>
    </source>
</evidence>
<proteinExistence type="inferred from homology"/>
<sequence length="327" mass="35931">MKLIKILIATLGFIYALSAQAGFYIANGVLYEGNGHAFKMRGINHAHTWFTYQLDHALDGIAATGANTVRVVLSNGHRWNKNNADDVANVIQQAKKRHLIAVLEVHDTTGFGEEGSAASLDSAAGYWIEMKDKLVGQEDYVIINLGNEPIGNNVDSSVWINGTMNAIKRLRDAGFTHTLMVDAPNWGQDWKQIMLNNAQFVFNADPLRNTIFSVHMYQVYGDYNAVNNYITSFLNKGLALLVGEFGAGHQGSEVAEDAIMERAETLNLGYIGWSWSGNSSENAELDIVNNWDNNSFSPWGNTLVNGVNGIRATSTPATIFTCGYQCN</sequence>
<dbReference type="Gene3D" id="3.20.20.80">
    <property type="entry name" value="Glycosidases"/>
    <property type="match status" value="1"/>
</dbReference>
<keyword evidence="2 3" id="KW-0326">Glycosidase</keyword>
<keyword evidence="9" id="KW-1185">Reference proteome</keyword>
<dbReference type="RefSeq" id="WP_200807777.1">
    <property type="nucleotide sequence ID" value="NZ_AP024883.1"/>
</dbReference>
<dbReference type="InterPro" id="IPR017853">
    <property type="entry name" value="GH"/>
</dbReference>
<dbReference type="PANTHER" id="PTHR34142:SF1">
    <property type="entry name" value="GLYCOSIDE HYDROLASE FAMILY 5 DOMAIN-CONTAINING PROTEIN"/>
    <property type="match status" value="1"/>
</dbReference>
<dbReference type="Proteomes" id="UP000196125">
    <property type="component" value="Unassembled WGS sequence"/>
</dbReference>
<dbReference type="InterPro" id="IPR001547">
    <property type="entry name" value="Glyco_hydro_5"/>
</dbReference>
<evidence type="ECO:0000256" key="2">
    <source>
        <dbReference type="ARBA" id="ARBA00023295"/>
    </source>
</evidence>
<keyword evidence="1 3" id="KW-0378">Hydrolase</keyword>